<evidence type="ECO:0000256" key="1">
    <source>
        <dbReference type="SAM" id="MobiDB-lite"/>
    </source>
</evidence>
<dbReference type="EMBL" id="AFBQ01000272">
    <property type="protein sequence ID" value="EHY30822.1"/>
    <property type="molecule type" value="Genomic_DNA"/>
</dbReference>
<feature type="non-terminal residue" evidence="2">
    <location>
        <position position="1"/>
    </location>
</feature>
<keyword evidence="3" id="KW-1185">Reference proteome</keyword>
<evidence type="ECO:0000313" key="2">
    <source>
        <dbReference type="EMBL" id="EHY30822.1"/>
    </source>
</evidence>
<protein>
    <submittedName>
        <fullName evidence="2">Uncharacterized protein</fullName>
    </submittedName>
</protein>
<gene>
    <name evidence="2" type="ORF">HMPREF9440_01803</name>
</gene>
<evidence type="ECO:0000313" key="3">
    <source>
        <dbReference type="Proteomes" id="UP000004956"/>
    </source>
</evidence>
<name>H3KGC4_9BURK</name>
<dbReference type="Proteomes" id="UP000004956">
    <property type="component" value="Unassembled WGS sequence"/>
</dbReference>
<accession>H3KGC4</accession>
<comment type="caution">
    <text evidence="2">The sequence shown here is derived from an EMBL/GenBank/DDBJ whole genome shotgun (WGS) entry which is preliminary data.</text>
</comment>
<feature type="region of interest" description="Disordered" evidence="1">
    <location>
        <begin position="1"/>
        <end position="41"/>
    </location>
</feature>
<proteinExistence type="predicted"/>
<organism evidence="2 3">
    <name type="scientific">Sutterella parvirubra YIT 11816</name>
    <dbReference type="NCBI Taxonomy" id="762967"/>
    <lineage>
        <taxon>Bacteria</taxon>
        <taxon>Pseudomonadati</taxon>
        <taxon>Pseudomonadota</taxon>
        <taxon>Betaproteobacteria</taxon>
        <taxon>Burkholderiales</taxon>
        <taxon>Sutterellaceae</taxon>
        <taxon>Sutterella</taxon>
    </lineage>
</organism>
<dbReference type="AlphaFoldDB" id="H3KGC4"/>
<reference evidence="2 3" key="1">
    <citation type="submission" date="2011-11" db="EMBL/GenBank/DDBJ databases">
        <authorList>
            <person name="Weinstock G."/>
            <person name="Sodergren E."/>
            <person name="Clifton S."/>
            <person name="Fulton L."/>
            <person name="Fulton B."/>
            <person name="Courtney L."/>
            <person name="Fronick C."/>
            <person name="Harrison M."/>
            <person name="Strong C."/>
            <person name="Farmer C."/>
            <person name="Delahaunty K."/>
            <person name="Markovic C."/>
            <person name="Hall O."/>
            <person name="Minx P."/>
            <person name="Tomlinson C."/>
            <person name="Mitreva M."/>
            <person name="Hou S."/>
            <person name="Chen J."/>
            <person name="Wollam A."/>
            <person name="Pepin K.H."/>
            <person name="Johnson M."/>
            <person name="Bhonagiri V."/>
            <person name="Zhang X."/>
            <person name="Suruliraj S."/>
            <person name="Warren W."/>
            <person name="Chinwalla A."/>
            <person name="Mardis E.R."/>
            <person name="Wilson R.K."/>
        </authorList>
    </citation>
    <scope>NUCLEOTIDE SEQUENCE [LARGE SCALE GENOMIC DNA]</scope>
    <source>
        <strain evidence="2 3">YIT 11816</strain>
    </source>
</reference>
<feature type="compositionally biased region" description="Basic and acidic residues" evidence="1">
    <location>
        <begin position="32"/>
        <end position="41"/>
    </location>
</feature>
<sequence length="41" mass="4559">AAVRAERRGPAAVESPNDFREQVSPQPNIIDTLKKDYKCST</sequence>
<dbReference type="HOGENOM" id="CLU_3262832_0_0_4"/>